<dbReference type="InterPro" id="IPR004446">
    <property type="entry name" value="Heptose_bisP_phosphatase"/>
</dbReference>
<dbReference type="Proteomes" id="UP000527860">
    <property type="component" value="Unassembled WGS sequence"/>
</dbReference>
<dbReference type="Pfam" id="PF13242">
    <property type="entry name" value="Hydrolase_like"/>
    <property type="match status" value="1"/>
</dbReference>
<evidence type="ECO:0000256" key="10">
    <source>
        <dbReference type="PIRSR" id="PIRSR004682-4"/>
    </source>
</evidence>
<dbReference type="EMBL" id="JABEVU030000001">
    <property type="protein sequence ID" value="MDB0579857.1"/>
    <property type="molecule type" value="Genomic_DNA"/>
</dbReference>
<feature type="binding site" evidence="10">
    <location>
        <position position="103"/>
    </location>
    <ligand>
        <name>Zn(2+)</name>
        <dbReference type="ChEBI" id="CHEBI:29105"/>
    </ligand>
</feature>
<keyword evidence="2 7" id="KW-0963">Cytoplasm</keyword>
<feature type="binding site" evidence="10">
    <location>
        <position position="10"/>
    </location>
    <ligand>
        <name>Mg(2+)</name>
        <dbReference type="ChEBI" id="CHEBI:18420"/>
    </ligand>
</feature>
<keyword evidence="10" id="KW-0460">Magnesium</keyword>
<evidence type="ECO:0000313" key="12">
    <source>
        <dbReference type="EMBL" id="MDB0579857.1"/>
    </source>
</evidence>
<name>A0A0C2E8Z8_9STAP</name>
<organism evidence="11 13">
    <name type="scientific">Salinicoccus roseus</name>
    <dbReference type="NCBI Taxonomy" id="45670"/>
    <lineage>
        <taxon>Bacteria</taxon>
        <taxon>Bacillati</taxon>
        <taxon>Bacillota</taxon>
        <taxon>Bacilli</taxon>
        <taxon>Bacillales</taxon>
        <taxon>Staphylococcaceae</taxon>
        <taxon>Salinicoccus</taxon>
    </lineage>
</organism>
<proteinExistence type="inferred from homology"/>
<dbReference type="OrthoDB" id="9801899at2"/>
<keyword evidence="10" id="KW-0862">Zinc</keyword>
<dbReference type="Gene3D" id="3.40.50.1000">
    <property type="entry name" value="HAD superfamily/HAD-like"/>
    <property type="match status" value="1"/>
</dbReference>
<accession>A0A0C2E8Z8</accession>
<dbReference type="GO" id="GO:0046872">
    <property type="term" value="F:metal ion binding"/>
    <property type="evidence" value="ECO:0007669"/>
    <property type="project" value="UniProtKB-KW"/>
</dbReference>
<dbReference type="PIRSF" id="PIRSF004682">
    <property type="entry name" value="GmhB"/>
    <property type="match status" value="1"/>
</dbReference>
<evidence type="ECO:0000256" key="9">
    <source>
        <dbReference type="PIRSR" id="PIRSR004682-3"/>
    </source>
</evidence>
<evidence type="ECO:0000256" key="6">
    <source>
        <dbReference type="ARBA" id="ARBA00031828"/>
    </source>
</evidence>
<dbReference type="InterPro" id="IPR023214">
    <property type="entry name" value="HAD_sf"/>
</dbReference>
<dbReference type="NCBIfam" id="TIGR01662">
    <property type="entry name" value="HAD-SF-IIIA"/>
    <property type="match status" value="1"/>
</dbReference>
<dbReference type="EC" id="3.1.3.-" evidence="7"/>
<feature type="active site" description="Nucleophile" evidence="8">
    <location>
        <position position="8"/>
    </location>
</feature>
<feature type="binding site" evidence="10">
    <location>
        <position position="130"/>
    </location>
    <ligand>
        <name>Mg(2+)</name>
        <dbReference type="ChEBI" id="CHEBI:18420"/>
    </ligand>
</feature>
<feature type="binding site" evidence="10">
    <location>
        <position position="8"/>
    </location>
    <ligand>
        <name>Mg(2+)</name>
        <dbReference type="ChEBI" id="CHEBI:18420"/>
    </ligand>
</feature>
<reference evidence="12" key="3">
    <citation type="submission" date="2022-12" db="EMBL/GenBank/DDBJ databases">
        <title>Genome analysis and biological profiling of marine Salinicoccus roseus MOSEL-ME25.</title>
        <authorList>
            <person name="Mirza F.T."/>
            <person name="Xie Y."/>
            <person name="Shinwari Z.K."/>
        </authorList>
    </citation>
    <scope>NUCLEOTIDE SEQUENCE</scope>
    <source>
        <strain evidence="12">MOSEL-ME25</strain>
    </source>
</reference>
<dbReference type="AlphaFoldDB" id="A0A0C2E8Z8"/>
<dbReference type="GO" id="GO:0005737">
    <property type="term" value="C:cytoplasm"/>
    <property type="evidence" value="ECO:0007669"/>
    <property type="project" value="UniProtKB-SubCell"/>
</dbReference>
<keyword evidence="14" id="KW-1185">Reference proteome</keyword>
<feature type="site" description="Stabilizes the phosphoryl group" evidence="9">
    <location>
        <position position="54"/>
    </location>
</feature>
<protein>
    <recommendedName>
        <fullName evidence="6 7">D,D-heptose 1,7-bisphosphate phosphatase</fullName>
        <ecNumber evidence="7">3.1.3.-</ecNumber>
    </recommendedName>
</protein>
<evidence type="ECO:0000256" key="2">
    <source>
        <dbReference type="ARBA" id="ARBA00022490"/>
    </source>
</evidence>
<dbReference type="NCBIfam" id="TIGR01656">
    <property type="entry name" value="Histidinol-ppas"/>
    <property type="match status" value="1"/>
</dbReference>
<comment type="caution">
    <text evidence="11">The sequence shown here is derived from an EMBL/GenBank/DDBJ whole genome shotgun (WGS) entry which is preliminary data.</text>
</comment>
<dbReference type="GO" id="GO:0016791">
    <property type="term" value="F:phosphatase activity"/>
    <property type="evidence" value="ECO:0007669"/>
    <property type="project" value="InterPro"/>
</dbReference>
<keyword evidence="5 7" id="KW-0119">Carbohydrate metabolism</keyword>
<feature type="active site" description="Proton donor" evidence="8">
    <location>
        <position position="10"/>
    </location>
</feature>
<comment type="subcellular location">
    <subcellularLocation>
        <location evidence="1 7">Cytoplasm</location>
    </subcellularLocation>
</comment>
<comment type="cofactor">
    <cofactor evidence="10">
        <name>Mg(2+)</name>
        <dbReference type="ChEBI" id="CHEBI:18420"/>
    </cofactor>
</comment>
<evidence type="ECO:0000313" key="13">
    <source>
        <dbReference type="Proteomes" id="UP000031546"/>
    </source>
</evidence>
<sequence length="178" mass="20006">MHRAVFLDRDGVINEVLNHRVKFVNRPEDLHLLEGVEQAIRQFNEDGWKVFIVTNQGGVGLGYMTEDALGEIHDRLMDLLGASGARVDDIAYCPHMPHEGCGCRKPEAGMILDLAETHDISLGESYMVGDREPDISAGRKAGTHTVFIGSRKNKKVGADHHFRDLLSFSNWLVNRRWT</sequence>
<evidence type="ECO:0000256" key="4">
    <source>
        <dbReference type="ARBA" id="ARBA00022801"/>
    </source>
</evidence>
<dbReference type="EMBL" id="JXII01000002">
    <property type="protein sequence ID" value="KIH71747.1"/>
    <property type="molecule type" value="Genomic_DNA"/>
</dbReference>
<evidence type="ECO:0000313" key="14">
    <source>
        <dbReference type="Proteomes" id="UP000527860"/>
    </source>
</evidence>
<dbReference type="PANTHER" id="PTHR42891">
    <property type="entry name" value="D-GLYCERO-BETA-D-MANNO-HEPTOSE-1,7-BISPHOSPHATE 7-PHOSPHATASE"/>
    <property type="match status" value="1"/>
</dbReference>
<dbReference type="InterPro" id="IPR006543">
    <property type="entry name" value="Histidinol-phos"/>
</dbReference>
<dbReference type="SUPFAM" id="SSF56784">
    <property type="entry name" value="HAD-like"/>
    <property type="match status" value="1"/>
</dbReference>
<feature type="site" description="Stabilizes the phosphoryl group" evidence="9">
    <location>
        <position position="105"/>
    </location>
</feature>
<evidence type="ECO:0000313" key="11">
    <source>
        <dbReference type="EMBL" id="KIH71747.1"/>
    </source>
</evidence>
<keyword evidence="3 10" id="KW-0479">Metal-binding</keyword>
<feature type="binding site" evidence="10">
    <location>
        <position position="93"/>
    </location>
    <ligand>
        <name>Zn(2+)</name>
        <dbReference type="ChEBI" id="CHEBI:29105"/>
    </ligand>
</feature>
<comment type="cofactor">
    <cofactor evidence="10">
        <name>Zn(2+)</name>
        <dbReference type="ChEBI" id="CHEBI:29105"/>
    </cofactor>
</comment>
<evidence type="ECO:0000256" key="5">
    <source>
        <dbReference type="ARBA" id="ARBA00023277"/>
    </source>
</evidence>
<dbReference type="STRING" id="45670.SN16_03555"/>
<evidence type="ECO:0000256" key="3">
    <source>
        <dbReference type="ARBA" id="ARBA00022723"/>
    </source>
</evidence>
<reference evidence="11 13" key="1">
    <citation type="submission" date="2015-01" db="EMBL/GenBank/DDBJ databases">
        <title>Genome sequences of high lactate-tolerant strain Salinicoccus roseus W12 with industrial interest.</title>
        <authorList>
            <person name="Wang H."/>
            <person name="Yu B."/>
        </authorList>
    </citation>
    <scope>NUCLEOTIDE SEQUENCE [LARGE SCALE GENOMIC DNA]</scope>
    <source>
        <strain evidence="11 13">W12</strain>
    </source>
</reference>
<reference evidence="12" key="2">
    <citation type="submission" date="2020-04" db="EMBL/GenBank/DDBJ databases">
        <authorList>
            <person name="Tanveer F."/>
            <person name="Xie Y."/>
            <person name="Shinwari Z.K."/>
        </authorList>
    </citation>
    <scope>NUCLEOTIDE SEQUENCE</scope>
    <source>
        <strain evidence="12">MOSEL-ME25</strain>
    </source>
</reference>
<evidence type="ECO:0000256" key="8">
    <source>
        <dbReference type="PIRSR" id="PIRSR004682-1"/>
    </source>
</evidence>
<comment type="similarity">
    <text evidence="7">Belongs to the gmhB family.</text>
</comment>
<dbReference type="RefSeq" id="WP_040105207.1">
    <property type="nucleotide sequence ID" value="NZ_JABEVU030000001.1"/>
</dbReference>
<evidence type="ECO:0000256" key="7">
    <source>
        <dbReference type="PIRNR" id="PIRNR004682"/>
    </source>
</evidence>
<dbReference type="CDD" id="cd07503">
    <property type="entry name" value="HAD_HisB-N"/>
    <property type="match status" value="1"/>
</dbReference>
<feature type="binding site" evidence="10">
    <location>
        <position position="101"/>
    </location>
    <ligand>
        <name>Zn(2+)</name>
        <dbReference type="ChEBI" id="CHEBI:29105"/>
    </ligand>
</feature>
<feature type="binding site" evidence="10">
    <location>
        <position position="95"/>
    </location>
    <ligand>
        <name>Zn(2+)</name>
        <dbReference type="ChEBI" id="CHEBI:29105"/>
    </ligand>
</feature>
<dbReference type="InterPro" id="IPR006549">
    <property type="entry name" value="HAD-SF_hydro_IIIA"/>
</dbReference>
<feature type="site" description="Contributes to substrate recognition" evidence="9">
    <location>
        <position position="104"/>
    </location>
</feature>
<dbReference type="PANTHER" id="PTHR42891:SF1">
    <property type="entry name" value="D-GLYCERO-BETA-D-MANNO-HEPTOSE-1,7-BISPHOSPHATE 7-PHOSPHATASE"/>
    <property type="match status" value="1"/>
</dbReference>
<dbReference type="Proteomes" id="UP000031546">
    <property type="component" value="Unassembled WGS sequence"/>
</dbReference>
<keyword evidence="4 7" id="KW-0378">Hydrolase</keyword>
<dbReference type="GeneID" id="77844616"/>
<dbReference type="GO" id="GO:0005975">
    <property type="term" value="P:carbohydrate metabolic process"/>
    <property type="evidence" value="ECO:0007669"/>
    <property type="project" value="InterPro"/>
</dbReference>
<dbReference type="InterPro" id="IPR036412">
    <property type="entry name" value="HAD-like_sf"/>
</dbReference>
<gene>
    <name evidence="12" type="ORF">F7P68_0004875</name>
    <name evidence="11" type="ORF">SN16_03555</name>
</gene>
<evidence type="ECO:0000256" key="1">
    <source>
        <dbReference type="ARBA" id="ARBA00004496"/>
    </source>
</evidence>